<evidence type="ECO:0000256" key="6">
    <source>
        <dbReference type="SAM" id="MobiDB-lite"/>
    </source>
</evidence>
<sequence length="528" mass="58604">MAPSSESGRSRTLNKEASSDIIPSLCGDDSEQVLPTNMKILRRATFKIDFFLIPILGMFFLLSFMDRSNIGNARVAGLTKSLHMTNNQFSTALTITYVPYVLMEIPMNLLMKRLGANVTLPIMVILWGIVCTCQGAMHSYHSLLVCRFFLGALEGGLFPGIVLLFSTFYKRHAMQVRLAMMFSVTSLAGAFSGLLAFGIQHLNGKHGIAGWQWIFIIVRRSLHLLYLRILDRFTQEGAFTSAFGLAAFYFVPASPRSFRLLTEEERDAYCRDLADDWSGDADTDGKYAEVFSWSEVASVFTDAPHVLLMAIPLFLNGVTFYGLAYFTPTIVSALGYSPSRTQLLTVPPYACSFVFSITSSYFCDKYKSRGLMATFCALLGAAGYAIFLASDKKGNDYGALFLQTVGIYTFAPCLITWQANNVQPHYRRATAVAFGMATVNVGGIVSAWLFTGAPRFHNATCINLAFSLGMAVATASLIFYFRARNVAKRKEIQFLLQMDGRGTGDGGWDSPEERKRLGDRHPRFEFTM</sequence>
<dbReference type="SUPFAM" id="SSF103473">
    <property type="entry name" value="MFS general substrate transporter"/>
    <property type="match status" value="1"/>
</dbReference>
<evidence type="ECO:0000259" key="8">
    <source>
        <dbReference type="PROSITE" id="PS50850"/>
    </source>
</evidence>
<evidence type="ECO:0000313" key="9">
    <source>
        <dbReference type="EMBL" id="KAF8480215.1"/>
    </source>
</evidence>
<evidence type="ECO:0000256" key="3">
    <source>
        <dbReference type="ARBA" id="ARBA00022692"/>
    </source>
</evidence>
<dbReference type="InterPro" id="IPR020846">
    <property type="entry name" value="MFS_dom"/>
</dbReference>
<evidence type="ECO:0000256" key="2">
    <source>
        <dbReference type="ARBA" id="ARBA00022448"/>
    </source>
</evidence>
<dbReference type="AlphaFoldDB" id="A0A9P5MW44"/>
<feature type="transmembrane region" description="Helical" evidence="7">
    <location>
        <begin position="48"/>
        <end position="65"/>
    </location>
</feature>
<gene>
    <name evidence="9" type="ORF">DFH94DRAFT_692556</name>
</gene>
<dbReference type="EMBL" id="WHVB01000008">
    <property type="protein sequence ID" value="KAF8480215.1"/>
    <property type="molecule type" value="Genomic_DNA"/>
</dbReference>
<dbReference type="Pfam" id="PF07690">
    <property type="entry name" value="MFS_1"/>
    <property type="match status" value="2"/>
</dbReference>
<evidence type="ECO:0000256" key="5">
    <source>
        <dbReference type="ARBA" id="ARBA00023136"/>
    </source>
</evidence>
<dbReference type="InterPro" id="IPR036259">
    <property type="entry name" value="MFS_trans_sf"/>
</dbReference>
<feature type="transmembrane region" description="Helical" evidence="7">
    <location>
        <begin position="181"/>
        <end position="202"/>
    </location>
</feature>
<dbReference type="PROSITE" id="PS50850">
    <property type="entry name" value="MFS"/>
    <property type="match status" value="1"/>
</dbReference>
<proteinExistence type="predicted"/>
<keyword evidence="3 7" id="KW-0812">Transmembrane</keyword>
<dbReference type="OrthoDB" id="2985014at2759"/>
<dbReference type="GO" id="GO:0022857">
    <property type="term" value="F:transmembrane transporter activity"/>
    <property type="evidence" value="ECO:0007669"/>
    <property type="project" value="InterPro"/>
</dbReference>
<evidence type="ECO:0000313" key="10">
    <source>
        <dbReference type="Proteomes" id="UP000759537"/>
    </source>
</evidence>
<reference evidence="9" key="1">
    <citation type="submission" date="2019-10" db="EMBL/GenBank/DDBJ databases">
        <authorList>
            <consortium name="DOE Joint Genome Institute"/>
            <person name="Kuo A."/>
            <person name="Miyauchi S."/>
            <person name="Kiss E."/>
            <person name="Drula E."/>
            <person name="Kohler A."/>
            <person name="Sanchez-Garcia M."/>
            <person name="Andreopoulos B."/>
            <person name="Barry K.W."/>
            <person name="Bonito G."/>
            <person name="Buee M."/>
            <person name="Carver A."/>
            <person name="Chen C."/>
            <person name="Cichocki N."/>
            <person name="Clum A."/>
            <person name="Culley D."/>
            <person name="Crous P.W."/>
            <person name="Fauchery L."/>
            <person name="Girlanda M."/>
            <person name="Hayes R."/>
            <person name="Keri Z."/>
            <person name="LaButti K."/>
            <person name="Lipzen A."/>
            <person name="Lombard V."/>
            <person name="Magnuson J."/>
            <person name="Maillard F."/>
            <person name="Morin E."/>
            <person name="Murat C."/>
            <person name="Nolan M."/>
            <person name="Ohm R."/>
            <person name="Pangilinan J."/>
            <person name="Pereira M."/>
            <person name="Perotto S."/>
            <person name="Peter M."/>
            <person name="Riley R."/>
            <person name="Sitrit Y."/>
            <person name="Stielow B."/>
            <person name="Szollosi G."/>
            <person name="Zifcakova L."/>
            <person name="Stursova M."/>
            <person name="Spatafora J.W."/>
            <person name="Tedersoo L."/>
            <person name="Vaario L.-M."/>
            <person name="Yamada A."/>
            <person name="Yan M."/>
            <person name="Wang P."/>
            <person name="Xu J."/>
            <person name="Bruns T."/>
            <person name="Baldrian P."/>
            <person name="Vilgalys R."/>
            <person name="Henrissat B."/>
            <person name="Grigoriev I.V."/>
            <person name="Hibbett D."/>
            <person name="Nagy L.G."/>
            <person name="Martin F.M."/>
        </authorList>
    </citation>
    <scope>NUCLEOTIDE SEQUENCE</scope>
    <source>
        <strain evidence="9">Prilba</strain>
    </source>
</reference>
<dbReference type="Gene3D" id="1.20.1250.20">
    <property type="entry name" value="MFS general substrate transporter like domains"/>
    <property type="match status" value="1"/>
</dbReference>
<feature type="transmembrane region" description="Helical" evidence="7">
    <location>
        <begin position="85"/>
        <end position="102"/>
    </location>
</feature>
<dbReference type="Proteomes" id="UP000759537">
    <property type="component" value="Unassembled WGS sequence"/>
</dbReference>
<dbReference type="InterPro" id="IPR011701">
    <property type="entry name" value="MFS"/>
</dbReference>
<comment type="caution">
    <text evidence="9">The sequence shown here is derived from an EMBL/GenBank/DDBJ whole genome shotgun (WGS) entry which is preliminary data.</text>
</comment>
<dbReference type="FunFam" id="1.20.1250.20:FF:000018">
    <property type="entry name" value="MFS transporter permease"/>
    <property type="match status" value="1"/>
</dbReference>
<feature type="transmembrane region" description="Helical" evidence="7">
    <location>
        <begin position="149"/>
        <end position="169"/>
    </location>
</feature>
<feature type="compositionally biased region" description="Basic and acidic residues" evidence="6">
    <location>
        <begin position="511"/>
        <end position="528"/>
    </location>
</feature>
<feature type="transmembrane region" description="Helical" evidence="7">
    <location>
        <begin position="399"/>
        <end position="417"/>
    </location>
</feature>
<comment type="subcellular location">
    <subcellularLocation>
        <location evidence="1">Membrane</location>
        <topology evidence="1">Multi-pass membrane protein</topology>
    </subcellularLocation>
</comment>
<feature type="transmembrane region" description="Helical" evidence="7">
    <location>
        <begin position="114"/>
        <end position="137"/>
    </location>
</feature>
<evidence type="ECO:0000256" key="1">
    <source>
        <dbReference type="ARBA" id="ARBA00004141"/>
    </source>
</evidence>
<feature type="transmembrane region" description="Helical" evidence="7">
    <location>
        <begin position="370"/>
        <end position="387"/>
    </location>
</feature>
<dbReference type="FunFam" id="1.20.1250.20:FF:000013">
    <property type="entry name" value="MFS general substrate transporter"/>
    <property type="match status" value="1"/>
</dbReference>
<feature type="transmembrane region" description="Helical" evidence="7">
    <location>
        <begin position="462"/>
        <end position="481"/>
    </location>
</feature>
<keyword evidence="4 7" id="KW-1133">Transmembrane helix</keyword>
<keyword evidence="10" id="KW-1185">Reference proteome</keyword>
<dbReference type="PANTHER" id="PTHR43791">
    <property type="entry name" value="PERMEASE-RELATED"/>
    <property type="match status" value="1"/>
</dbReference>
<name>A0A9P5MW44_9AGAM</name>
<feature type="domain" description="Major facilitator superfamily (MFS) profile" evidence="8">
    <location>
        <begin position="52"/>
        <end position="488"/>
    </location>
</feature>
<feature type="transmembrane region" description="Helical" evidence="7">
    <location>
        <begin position="208"/>
        <end position="227"/>
    </location>
</feature>
<keyword evidence="5 7" id="KW-0472">Membrane</keyword>
<accession>A0A9P5MW44</accession>
<evidence type="ECO:0000256" key="7">
    <source>
        <dbReference type="SAM" id="Phobius"/>
    </source>
</evidence>
<feature type="region of interest" description="Disordered" evidence="6">
    <location>
        <begin position="503"/>
        <end position="528"/>
    </location>
</feature>
<reference evidence="9" key="2">
    <citation type="journal article" date="2020" name="Nat. Commun.">
        <title>Large-scale genome sequencing of mycorrhizal fungi provides insights into the early evolution of symbiotic traits.</title>
        <authorList>
            <person name="Miyauchi S."/>
            <person name="Kiss E."/>
            <person name="Kuo A."/>
            <person name="Drula E."/>
            <person name="Kohler A."/>
            <person name="Sanchez-Garcia M."/>
            <person name="Morin E."/>
            <person name="Andreopoulos B."/>
            <person name="Barry K.W."/>
            <person name="Bonito G."/>
            <person name="Buee M."/>
            <person name="Carver A."/>
            <person name="Chen C."/>
            <person name="Cichocki N."/>
            <person name="Clum A."/>
            <person name="Culley D."/>
            <person name="Crous P.W."/>
            <person name="Fauchery L."/>
            <person name="Girlanda M."/>
            <person name="Hayes R.D."/>
            <person name="Keri Z."/>
            <person name="LaButti K."/>
            <person name="Lipzen A."/>
            <person name="Lombard V."/>
            <person name="Magnuson J."/>
            <person name="Maillard F."/>
            <person name="Murat C."/>
            <person name="Nolan M."/>
            <person name="Ohm R.A."/>
            <person name="Pangilinan J."/>
            <person name="Pereira M.F."/>
            <person name="Perotto S."/>
            <person name="Peter M."/>
            <person name="Pfister S."/>
            <person name="Riley R."/>
            <person name="Sitrit Y."/>
            <person name="Stielow J.B."/>
            <person name="Szollosi G."/>
            <person name="Zifcakova L."/>
            <person name="Stursova M."/>
            <person name="Spatafora J.W."/>
            <person name="Tedersoo L."/>
            <person name="Vaario L.M."/>
            <person name="Yamada A."/>
            <person name="Yan M."/>
            <person name="Wang P."/>
            <person name="Xu J."/>
            <person name="Bruns T."/>
            <person name="Baldrian P."/>
            <person name="Vilgalys R."/>
            <person name="Dunand C."/>
            <person name="Henrissat B."/>
            <person name="Grigoriev I.V."/>
            <person name="Hibbett D."/>
            <person name="Nagy L.G."/>
            <person name="Martin F.M."/>
        </authorList>
    </citation>
    <scope>NUCLEOTIDE SEQUENCE</scope>
    <source>
        <strain evidence="9">Prilba</strain>
    </source>
</reference>
<organism evidence="9 10">
    <name type="scientific">Russula ochroleuca</name>
    <dbReference type="NCBI Taxonomy" id="152965"/>
    <lineage>
        <taxon>Eukaryota</taxon>
        <taxon>Fungi</taxon>
        <taxon>Dikarya</taxon>
        <taxon>Basidiomycota</taxon>
        <taxon>Agaricomycotina</taxon>
        <taxon>Agaricomycetes</taxon>
        <taxon>Russulales</taxon>
        <taxon>Russulaceae</taxon>
        <taxon>Russula</taxon>
    </lineage>
</organism>
<feature type="transmembrane region" description="Helical" evidence="7">
    <location>
        <begin position="346"/>
        <end position="363"/>
    </location>
</feature>
<evidence type="ECO:0000256" key="4">
    <source>
        <dbReference type="ARBA" id="ARBA00022989"/>
    </source>
</evidence>
<keyword evidence="2" id="KW-0813">Transport</keyword>
<protein>
    <submittedName>
        <fullName evidence="9">MFS general substrate transporter</fullName>
    </submittedName>
</protein>
<dbReference type="PANTHER" id="PTHR43791:SF85">
    <property type="entry name" value="TRANSPORTER, PUTATIVE (AFU_ORTHOLOGUE AFUA_6G00710)-RELATED"/>
    <property type="match status" value="1"/>
</dbReference>
<feature type="transmembrane region" description="Helical" evidence="7">
    <location>
        <begin position="306"/>
        <end position="326"/>
    </location>
</feature>
<feature type="transmembrane region" description="Helical" evidence="7">
    <location>
        <begin position="429"/>
        <end position="450"/>
    </location>
</feature>
<dbReference type="GO" id="GO:0016020">
    <property type="term" value="C:membrane"/>
    <property type="evidence" value="ECO:0007669"/>
    <property type="project" value="UniProtKB-SubCell"/>
</dbReference>